<keyword evidence="2" id="KW-1185">Reference proteome</keyword>
<proteinExistence type="predicted"/>
<protein>
    <submittedName>
        <fullName evidence="1">Uncharacterized protein</fullName>
    </submittedName>
</protein>
<evidence type="ECO:0000313" key="2">
    <source>
        <dbReference type="Proteomes" id="UP000033562"/>
    </source>
</evidence>
<accession>A0A0F3NMC2</accession>
<dbReference type="EMBL" id="LANX01000001">
    <property type="protein sequence ID" value="KJV69180.1"/>
    <property type="molecule type" value="Genomic_DNA"/>
</dbReference>
<name>A0A0F3NMC2_9RICK</name>
<evidence type="ECO:0000313" key="1">
    <source>
        <dbReference type="EMBL" id="KJV69180.1"/>
    </source>
</evidence>
<organism evidence="1 2">
    <name type="scientific">Candidatus Neoehrlichia procyonis str. RAC413</name>
    <dbReference type="NCBI Taxonomy" id="1359163"/>
    <lineage>
        <taxon>Bacteria</taxon>
        <taxon>Pseudomonadati</taxon>
        <taxon>Pseudomonadota</taxon>
        <taxon>Alphaproteobacteria</taxon>
        <taxon>Rickettsiales</taxon>
        <taxon>Anaplasmataceae</taxon>
        <taxon>Candidatus Neoehrlichia</taxon>
    </lineage>
</organism>
<dbReference type="Proteomes" id="UP000033562">
    <property type="component" value="Unassembled WGS sequence"/>
</dbReference>
<comment type="caution">
    <text evidence="1">The sequence shown here is derived from an EMBL/GenBank/DDBJ whole genome shotgun (WGS) entry which is preliminary data.</text>
</comment>
<dbReference type="RefSeq" id="WP_156965560.1">
    <property type="nucleotide sequence ID" value="NZ_LANX01000001.1"/>
</dbReference>
<gene>
    <name evidence="1" type="ORF">NLO413_0557</name>
</gene>
<dbReference type="AlphaFoldDB" id="A0A0F3NMC2"/>
<sequence>MANVKKYLVKDYGILRVLIRVSYCFYGRVYVSFGMNDNINIKNGTL</sequence>
<reference evidence="1 2" key="1">
    <citation type="submission" date="2015-02" db="EMBL/GenBank/DDBJ databases">
        <title>Genome Sequencing of Rickettsiales.</title>
        <authorList>
            <person name="Daugherty S.C."/>
            <person name="Su Q."/>
            <person name="Abolude K."/>
            <person name="Beier-Sexton M."/>
            <person name="Carlyon J.A."/>
            <person name="Carter R."/>
            <person name="Day N.P."/>
            <person name="Dumler S.J."/>
            <person name="Dyachenko V."/>
            <person name="Godinez A."/>
            <person name="Kurtti T.J."/>
            <person name="Lichay M."/>
            <person name="Mullins K.E."/>
            <person name="Ott S."/>
            <person name="Pappas-Brown V."/>
            <person name="Paris D.H."/>
            <person name="Patel P."/>
            <person name="Richards A.L."/>
            <person name="Sadzewicz L."/>
            <person name="Sears K."/>
            <person name="Seidman D."/>
            <person name="Sengamalay N."/>
            <person name="Stenos J."/>
            <person name="Tallon L.J."/>
            <person name="Vincent G."/>
            <person name="Fraser C.M."/>
            <person name="Munderloh U."/>
            <person name="Dunning-Hotopp J.C."/>
        </authorList>
    </citation>
    <scope>NUCLEOTIDE SEQUENCE [LARGE SCALE GENOMIC DNA]</scope>
    <source>
        <strain evidence="1 2">RAC413</strain>
    </source>
</reference>